<organism evidence="2 3">
    <name type="scientific">Solemya elarraichensis gill symbiont</name>
    <dbReference type="NCBI Taxonomy" id="1918949"/>
    <lineage>
        <taxon>Bacteria</taxon>
        <taxon>Pseudomonadati</taxon>
        <taxon>Pseudomonadota</taxon>
        <taxon>Gammaproteobacteria</taxon>
        <taxon>sulfur-oxidizing symbionts</taxon>
    </lineage>
</organism>
<proteinExistence type="predicted"/>
<dbReference type="InterPro" id="IPR029033">
    <property type="entry name" value="His_PPase_superfam"/>
</dbReference>
<accession>A0A1T2L019</accession>
<dbReference type="SUPFAM" id="SSF53254">
    <property type="entry name" value="Phosphoglycerate mutase-like"/>
    <property type="match status" value="1"/>
</dbReference>
<dbReference type="AlphaFoldDB" id="A0A1T2L019"/>
<comment type="caution">
    <text evidence="2">The sequence shown here is derived from an EMBL/GenBank/DDBJ whole genome shotgun (WGS) entry which is preliminary data.</text>
</comment>
<evidence type="ECO:0000313" key="2">
    <source>
        <dbReference type="EMBL" id="OOZ38457.1"/>
    </source>
</evidence>
<keyword evidence="3" id="KW-1185">Reference proteome</keyword>
<protein>
    <recommendedName>
        <fullName evidence="4">Histidine phosphatase family protein</fullName>
    </recommendedName>
</protein>
<dbReference type="EMBL" id="MPRK01000179">
    <property type="protein sequence ID" value="OOZ38457.1"/>
    <property type="molecule type" value="Genomic_DNA"/>
</dbReference>
<dbReference type="Gene3D" id="3.40.50.1240">
    <property type="entry name" value="Phosphoglycerate mutase-like"/>
    <property type="match status" value="1"/>
</dbReference>
<evidence type="ECO:0000256" key="1">
    <source>
        <dbReference type="SAM" id="MobiDB-lite"/>
    </source>
</evidence>
<sequence length="210" mass="23125">MRHATAQKNIEDRHGGPGTKLVHNSIEEIKNAVNKLPIIPSMTYSVVASPVRQAIDTANNVATLLKTTVSISEELRPFGLGVLSGLSREEAQRDFPCTAILMGKWRRGEIEINELIIPHGESITSFYSRGSGSINGISCDKNATIIVSSRSILILLSSILLGRTIDPGGGYKEIPFRNAEFLVFTRFGSQWVLDSKMSFFNRNVLHTLVK</sequence>
<reference evidence="2 3" key="1">
    <citation type="submission" date="2016-11" db="EMBL/GenBank/DDBJ databases">
        <title>Mixed transmission modes and dynamic genome evolution in an obligate animal-bacterial symbiosis.</title>
        <authorList>
            <person name="Russell S.L."/>
            <person name="Corbett-Detig R.B."/>
            <person name="Cavanaugh C.M."/>
        </authorList>
    </citation>
    <scope>NUCLEOTIDE SEQUENCE [LARGE SCALE GENOMIC DNA]</scope>
    <source>
        <strain evidence="2">Sp-SM6</strain>
    </source>
</reference>
<gene>
    <name evidence="2" type="ORF">BOW52_08520</name>
</gene>
<feature type="region of interest" description="Disordered" evidence="1">
    <location>
        <begin position="1"/>
        <end position="20"/>
    </location>
</feature>
<dbReference type="OrthoDB" id="9782128at2"/>
<dbReference type="RefSeq" id="WP_078477343.1">
    <property type="nucleotide sequence ID" value="NZ_MPRK01000179.1"/>
</dbReference>
<evidence type="ECO:0008006" key="4">
    <source>
        <dbReference type="Google" id="ProtNLM"/>
    </source>
</evidence>
<dbReference type="InterPro" id="IPR013078">
    <property type="entry name" value="His_Pase_superF_clade-1"/>
</dbReference>
<dbReference type="Proteomes" id="UP000190198">
    <property type="component" value="Unassembled WGS sequence"/>
</dbReference>
<evidence type="ECO:0000313" key="3">
    <source>
        <dbReference type="Proteomes" id="UP000190198"/>
    </source>
</evidence>
<dbReference type="Pfam" id="PF00300">
    <property type="entry name" value="His_Phos_1"/>
    <property type="match status" value="1"/>
</dbReference>
<name>A0A1T2L019_9GAMM</name>